<dbReference type="PANTHER" id="PTHR24320:SF272">
    <property type="entry name" value="NAD(P)-BINDING ROSSMANN-FOLD SUPERFAMILY PROTEIN"/>
    <property type="match status" value="1"/>
</dbReference>
<name>A0A4P7MYW2_PYROR</name>
<dbReference type="PANTHER" id="PTHR24320">
    <property type="entry name" value="RETINOL DEHYDROGENASE"/>
    <property type="match status" value="1"/>
</dbReference>
<dbReference type="Pfam" id="PF00106">
    <property type="entry name" value="adh_short"/>
    <property type="match status" value="1"/>
</dbReference>
<protein>
    <recommendedName>
        <fullName evidence="5">WW domain-containing oxidoreductase</fullName>
    </recommendedName>
</protein>
<organism evidence="3 4">
    <name type="scientific">Pyricularia oryzae</name>
    <name type="common">Rice blast fungus</name>
    <name type="synonym">Magnaporthe oryzae</name>
    <dbReference type="NCBI Taxonomy" id="318829"/>
    <lineage>
        <taxon>Eukaryota</taxon>
        <taxon>Fungi</taxon>
        <taxon>Dikarya</taxon>
        <taxon>Ascomycota</taxon>
        <taxon>Pezizomycotina</taxon>
        <taxon>Sordariomycetes</taxon>
        <taxon>Sordariomycetidae</taxon>
        <taxon>Magnaporthales</taxon>
        <taxon>Pyriculariaceae</taxon>
        <taxon>Pyricularia</taxon>
    </lineage>
</organism>
<dbReference type="Proteomes" id="UP000294847">
    <property type="component" value="Chromosome 1"/>
</dbReference>
<evidence type="ECO:0000313" key="3">
    <source>
        <dbReference type="EMBL" id="QBZ54341.1"/>
    </source>
</evidence>
<evidence type="ECO:0008006" key="5">
    <source>
        <dbReference type="Google" id="ProtNLM"/>
    </source>
</evidence>
<accession>A0A4P7MYW2</accession>
<comment type="similarity">
    <text evidence="1">Belongs to the short-chain dehydrogenases/reductases (SDR) family.</text>
</comment>
<dbReference type="InterPro" id="IPR002347">
    <property type="entry name" value="SDR_fam"/>
</dbReference>
<sequence>MCYAPKIPQIENRYAAAHADPKGAGDARPTALQIIQDQGLVGKLGNKVALVTGGTNGIGLELVRVLAKTGMRVIFTARDPAKGAKVKEMLQAEDASFKLELVEVELKSLKSVRACAQHILATTDRLDVVMNNAGIAATPHGFTEDGYEQQFGVNHLAHFYLFQLLKPLLLKTAATQGVNVRVVSTSSTAHTASTVLPANNYDTANPNGKGYEPGVSYAHSNTAKIWFCNEVERRYGSRGIHAISTQPGGFTSGLMEASDEHTKAMLTKMIEMPHIKKIWKTVEQGAATNTLAGVGKEYEGHGGFYMEDCGISKPIPDDLQWAGQGYKSWAFDEAGARKLWLDSLKMLGLEDDQEWIQSVEVRGSLVN</sequence>
<dbReference type="Gene3D" id="3.40.50.720">
    <property type="entry name" value="NAD(P)-binding Rossmann-like Domain"/>
    <property type="match status" value="1"/>
</dbReference>
<dbReference type="GO" id="GO:0016491">
    <property type="term" value="F:oxidoreductase activity"/>
    <property type="evidence" value="ECO:0007669"/>
    <property type="project" value="UniProtKB-KW"/>
</dbReference>
<gene>
    <name evidence="3" type="ORF">PoMZ_10037</name>
</gene>
<evidence type="ECO:0000256" key="2">
    <source>
        <dbReference type="ARBA" id="ARBA00023002"/>
    </source>
</evidence>
<dbReference type="AlphaFoldDB" id="A0A4P7MYW2"/>
<keyword evidence="2" id="KW-0560">Oxidoreductase</keyword>
<dbReference type="SUPFAM" id="SSF51735">
    <property type="entry name" value="NAD(P)-binding Rossmann-fold domains"/>
    <property type="match status" value="1"/>
</dbReference>
<dbReference type="InterPro" id="IPR036291">
    <property type="entry name" value="NAD(P)-bd_dom_sf"/>
</dbReference>
<proteinExistence type="inferred from homology"/>
<reference evidence="3 4" key="1">
    <citation type="journal article" date="2019" name="Mol. Biol. Evol.">
        <title>Blast fungal genomes show frequent chromosomal changes, gene gains and losses, and effector gene turnover.</title>
        <authorList>
            <person name="Gomez Luciano L.B."/>
            <person name="Jason Tsai I."/>
            <person name="Chuma I."/>
            <person name="Tosa Y."/>
            <person name="Chen Y.H."/>
            <person name="Li J.Y."/>
            <person name="Li M.Y."/>
            <person name="Jade Lu M.Y."/>
            <person name="Nakayashiki H."/>
            <person name="Li W.H."/>
        </authorList>
    </citation>
    <scope>NUCLEOTIDE SEQUENCE [LARGE SCALE GENOMIC DNA]</scope>
    <source>
        <strain evidence="3">MZ5-1-6</strain>
    </source>
</reference>
<dbReference type="EMBL" id="CP034204">
    <property type="protein sequence ID" value="QBZ54341.1"/>
    <property type="molecule type" value="Genomic_DNA"/>
</dbReference>
<dbReference type="PRINTS" id="PR00081">
    <property type="entry name" value="GDHRDH"/>
</dbReference>
<evidence type="ECO:0000256" key="1">
    <source>
        <dbReference type="ARBA" id="ARBA00006484"/>
    </source>
</evidence>
<evidence type="ECO:0000313" key="4">
    <source>
        <dbReference type="Proteomes" id="UP000294847"/>
    </source>
</evidence>